<proteinExistence type="predicted"/>
<dbReference type="GO" id="GO:0016740">
    <property type="term" value="F:transferase activity"/>
    <property type="evidence" value="ECO:0007669"/>
    <property type="project" value="UniProtKB-KW"/>
</dbReference>
<evidence type="ECO:0000313" key="2">
    <source>
        <dbReference type="EMBL" id="TGG36654.1"/>
    </source>
</evidence>
<dbReference type="GeneID" id="82150618"/>
<comment type="caution">
    <text evidence="2">The sequence shown here is derived from an EMBL/GenBank/DDBJ whole genome shotgun (WGS) entry which is preliminary data.</text>
</comment>
<feature type="domain" description="Glycosyltransferase 2-like" evidence="1">
    <location>
        <begin position="198"/>
        <end position="328"/>
    </location>
</feature>
<name>A0A4Z0V1P5_9BACT</name>
<dbReference type="SUPFAM" id="SSF53448">
    <property type="entry name" value="Nucleotide-diphospho-sugar transferases"/>
    <property type="match status" value="1"/>
</dbReference>
<dbReference type="EMBL" id="SJSA01000002">
    <property type="protein sequence ID" value="TGG36654.1"/>
    <property type="molecule type" value="Genomic_DNA"/>
</dbReference>
<dbReference type="InterPro" id="IPR050834">
    <property type="entry name" value="Glycosyltransf_2"/>
</dbReference>
<protein>
    <submittedName>
        <fullName evidence="2">Glycosyltransferase family 2 protein</fullName>
    </submittedName>
</protein>
<gene>
    <name evidence="2" type="ORF">EZ315_12525</name>
</gene>
<dbReference type="Pfam" id="PF00535">
    <property type="entry name" value="Glycos_transf_2"/>
    <property type="match status" value="1"/>
</dbReference>
<dbReference type="PANTHER" id="PTHR43685:SF2">
    <property type="entry name" value="GLYCOSYLTRANSFERASE 2-LIKE DOMAIN-CONTAINING PROTEIN"/>
    <property type="match status" value="1"/>
</dbReference>
<dbReference type="RefSeq" id="WP_135472369.1">
    <property type="nucleotide sequence ID" value="NZ_CASJDB010000031.1"/>
</dbReference>
<accession>A0A4Z0V1P5</accession>
<dbReference type="InterPro" id="IPR029044">
    <property type="entry name" value="Nucleotide-diphossugar_trans"/>
</dbReference>
<dbReference type="InterPro" id="IPR001173">
    <property type="entry name" value="Glyco_trans_2-like"/>
</dbReference>
<dbReference type="AlphaFoldDB" id="A0A4Z0V1P5"/>
<sequence>MEKDNIRHSLLSSYRMRLLASGDEEYIIIPLSSCAYVFNHNGLERMRKVLEQSNAPFIYSDYIEQGELRRLIPWQEGSLRDDFDFGKIVLVKSVEMRKAIAQMSDDFEAAGWYDLRLRLTRRNAPIYCPEPLYTIEEKTLSDGSEESHFAYVNPRNRTSQIEMEKAVTNHLKAIGGYVSIKDKTKVDITQGIFPVEASVIIPVKNRQRTIADAIESALSQNTDFSFNVIVVDNRSDDGTSEILSEYAKKSPKVKTISTSRLPYHYIGIGGCWNLAIRSEYCGRFAVQLDSDDVYSGTDTLQRIVDTFRSQGCAMVIGSYTLTDFNRNILSPGLIDHSEWTDENGTNNALRINGLGAPRAFFTPIAREIGFPDVCYGEDYAMGLAISRKYLIGRIYESLYLCRRWEDNTDHALSRDRINNNNYYKDHIRTLELKARQSCQR</sequence>
<dbReference type="Proteomes" id="UP000297635">
    <property type="component" value="Unassembled WGS sequence"/>
</dbReference>
<dbReference type="CDD" id="cd00761">
    <property type="entry name" value="Glyco_tranf_GTA_type"/>
    <property type="match status" value="1"/>
</dbReference>
<dbReference type="Gene3D" id="3.90.550.10">
    <property type="entry name" value="Spore Coat Polysaccharide Biosynthesis Protein SpsA, Chain A"/>
    <property type="match status" value="1"/>
</dbReference>
<dbReference type="PANTHER" id="PTHR43685">
    <property type="entry name" value="GLYCOSYLTRANSFERASE"/>
    <property type="match status" value="1"/>
</dbReference>
<organism evidence="2 3">
    <name type="scientific">Duncaniella freteri</name>
    <dbReference type="NCBI Taxonomy" id="2530391"/>
    <lineage>
        <taxon>Bacteria</taxon>
        <taxon>Pseudomonadati</taxon>
        <taxon>Bacteroidota</taxon>
        <taxon>Bacteroidia</taxon>
        <taxon>Bacteroidales</taxon>
        <taxon>Muribaculaceae</taxon>
        <taxon>Duncaniella</taxon>
    </lineage>
</organism>
<evidence type="ECO:0000313" key="3">
    <source>
        <dbReference type="Proteomes" id="UP000297635"/>
    </source>
</evidence>
<evidence type="ECO:0000259" key="1">
    <source>
        <dbReference type="Pfam" id="PF00535"/>
    </source>
</evidence>
<keyword evidence="2" id="KW-0808">Transferase</keyword>
<reference evidence="2 3" key="1">
    <citation type="submission" date="2019-02" db="EMBL/GenBank/DDBJ databases">
        <title>Isolation and identification of novel species under the genus Muribaculum.</title>
        <authorList>
            <person name="Miyake S."/>
            <person name="Ding Y."/>
            <person name="Low A."/>
            <person name="Soh M."/>
            <person name="Seedorf H."/>
        </authorList>
    </citation>
    <scope>NUCLEOTIDE SEQUENCE [LARGE SCALE GENOMIC DNA]</scope>
    <source>
        <strain evidence="2 3">TLL-A3</strain>
    </source>
</reference>
<keyword evidence="3" id="KW-1185">Reference proteome</keyword>